<gene>
    <name evidence="4" type="ORF">G4B88_006250</name>
</gene>
<evidence type="ECO:0008006" key="6">
    <source>
        <dbReference type="Google" id="ProtNLM"/>
    </source>
</evidence>
<proteinExistence type="inferred from homology"/>
<dbReference type="AlphaFoldDB" id="A0A7J6IBA4"/>
<evidence type="ECO:0000313" key="5">
    <source>
        <dbReference type="Proteomes" id="UP000583929"/>
    </source>
</evidence>
<comment type="caution">
    <text evidence="4">The sequence shown here is derived from an EMBL/GenBank/DDBJ whole genome shotgun (WGS) entry which is preliminary data.</text>
</comment>
<organism evidence="4 5">
    <name type="scientific">Cannabis sativa</name>
    <name type="common">Hemp</name>
    <name type="synonym">Marijuana</name>
    <dbReference type="NCBI Taxonomy" id="3483"/>
    <lineage>
        <taxon>Eukaryota</taxon>
        <taxon>Viridiplantae</taxon>
        <taxon>Streptophyta</taxon>
        <taxon>Embryophyta</taxon>
        <taxon>Tracheophyta</taxon>
        <taxon>Spermatophyta</taxon>
        <taxon>Magnoliopsida</taxon>
        <taxon>eudicotyledons</taxon>
        <taxon>Gunneridae</taxon>
        <taxon>Pentapetalae</taxon>
        <taxon>rosids</taxon>
        <taxon>fabids</taxon>
        <taxon>Rosales</taxon>
        <taxon>Cannabaceae</taxon>
        <taxon>Cannabis</taxon>
    </lineage>
</organism>
<accession>A0A7J6IBA4</accession>
<dbReference type="Gene3D" id="3.30.559.10">
    <property type="entry name" value="Chloramphenicol acetyltransferase-like domain"/>
    <property type="match status" value="4"/>
</dbReference>
<dbReference type="EMBL" id="JAATIQ010000001">
    <property type="protein sequence ID" value="KAF4404864.1"/>
    <property type="molecule type" value="Genomic_DNA"/>
</dbReference>
<protein>
    <recommendedName>
        <fullName evidence="6">Transferase</fullName>
    </recommendedName>
</protein>
<evidence type="ECO:0000256" key="2">
    <source>
        <dbReference type="ARBA" id="ARBA00022679"/>
    </source>
</evidence>
<name>A0A7J6IBA4_CANSA</name>
<dbReference type="Proteomes" id="UP000583929">
    <property type="component" value="Unassembled WGS sequence"/>
</dbReference>
<dbReference type="PANTHER" id="PTHR31623:SF46">
    <property type="entry name" value="VINORINE SYNTHASE-LIKE"/>
    <property type="match status" value="1"/>
</dbReference>
<dbReference type="GO" id="GO:0016746">
    <property type="term" value="F:acyltransferase activity"/>
    <property type="evidence" value="ECO:0007669"/>
    <property type="project" value="UniProtKB-KW"/>
</dbReference>
<keyword evidence="2" id="KW-0808">Transferase</keyword>
<keyword evidence="5" id="KW-1185">Reference proteome</keyword>
<dbReference type="PANTHER" id="PTHR31623">
    <property type="entry name" value="F21J9.9"/>
    <property type="match status" value="1"/>
</dbReference>
<sequence length="877" mass="99359">MKVEVTSKDIIKPSSPTPDHLSLYQLSFLDQISPRAYSPFIYYYSLNDINNDSNDNNYIISNISEKLKKSLSKTLTLYYPLAGRFTEDFCVDCHDDGAPFFEARVLKTQLCDILNNPIPVKLNDLLPFPLDDYAELPFGVQLNIFDCGGIAIGVCISHRIADALSCLEFTKSWMAISRGEENKVVPPTFISPSLFPPKNIGDYGATFSIPKKNTNVTKLFVFEACKVEALRAKYEENSRGESHAIPKLWQRRLSRVEALSAFLFSRYAVATGLDVKSKLCCTYHPVNIRPRFEKPLPENSFGNYYHGMETLLPSSIISSENENCHELARVIGAEIRKIDKKFVEDLQGVEKSDEYIESMRMGNEGLVRGERCAVVFSSLCRFPVYDADFGYGKPIWVSSADRCFCNIFVFMDNQKGDEIEVYACLSPEDMSKFEYSKQKGKKMKVEVTSKDIIKPSSPTPDHLSLYQLSFLDQITPRAYSPFIYYYSLNDINNDSNDNNNIISNISEKLKKSLSKTLTLYYPLAGRFTEDFCVDCHDDGAPFFEARVLKTQLCDVLNNPIPVELNDLLPFPLDDYAELPFGVQLNIFDCGGIAIGVCISHRIADALSCLEFTKSWMAISLGEENKVVPPTFISPSLFPPKNIGDYGATFSIPKKNTNVTKLFVFEAHKVEALRAKYDEKSRAENHAKPKLWQTRLSRVEALSAFLFSRYAVATGLDAKSKLCCTYHPVNIRPRFEKPLPENSFGNYYYAMETLLPSTIISSENENCHELARVIGDEIRKIDKKFVEDLQGVEKSDEYIESLRMGDEGLVRGERCTVMFSSLCRFPVYDADFGYGKPIWVSSADRCFGNIFVFMDNQKGDEIEVYACLSPEDMSKFEK</sequence>
<comment type="similarity">
    <text evidence="1">Belongs to the plant acyltransferase family.</text>
</comment>
<dbReference type="Pfam" id="PF02458">
    <property type="entry name" value="Transferase"/>
    <property type="match status" value="2"/>
</dbReference>
<keyword evidence="3" id="KW-0012">Acyltransferase</keyword>
<evidence type="ECO:0000256" key="3">
    <source>
        <dbReference type="ARBA" id="ARBA00023315"/>
    </source>
</evidence>
<evidence type="ECO:0000256" key="1">
    <source>
        <dbReference type="ARBA" id="ARBA00009861"/>
    </source>
</evidence>
<reference evidence="4 5" key="1">
    <citation type="journal article" date="2020" name="bioRxiv">
        <title>Sequence and annotation of 42 cannabis genomes reveals extensive copy number variation in cannabinoid synthesis and pathogen resistance genes.</title>
        <authorList>
            <person name="Mckernan K.J."/>
            <person name="Helbert Y."/>
            <person name="Kane L.T."/>
            <person name="Ebling H."/>
            <person name="Zhang L."/>
            <person name="Liu B."/>
            <person name="Eaton Z."/>
            <person name="Mclaughlin S."/>
            <person name="Kingan S."/>
            <person name="Baybayan P."/>
            <person name="Concepcion G."/>
            <person name="Jordan M."/>
            <person name="Riva A."/>
            <person name="Barbazuk W."/>
            <person name="Harkins T."/>
        </authorList>
    </citation>
    <scope>NUCLEOTIDE SEQUENCE [LARGE SCALE GENOMIC DNA]</scope>
    <source>
        <strain evidence="5">cv. Jamaican Lion 4</strain>
        <tissue evidence="4">Leaf</tissue>
    </source>
</reference>
<evidence type="ECO:0000313" key="4">
    <source>
        <dbReference type="EMBL" id="KAF4404864.1"/>
    </source>
</evidence>
<dbReference type="InterPro" id="IPR023213">
    <property type="entry name" value="CAT-like_dom_sf"/>
</dbReference>